<dbReference type="InterPro" id="IPR039424">
    <property type="entry name" value="SBP_5"/>
</dbReference>
<accession>A0A4R4A973</accession>
<dbReference type="PANTHER" id="PTHR30290">
    <property type="entry name" value="PERIPLASMIC BINDING COMPONENT OF ABC TRANSPORTER"/>
    <property type="match status" value="1"/>
</dbReference>
<organism evidence="6 7">
    <name type="scientific">Marichromatium gracile</name>
    <name type="common">Chromatium gracile</name>
    <dbReference type="NCBI Taxonomy" id="1048"/>
    <lineage>
        <taxon>Bacteria</taxon>
        <taxon>Pseudomonadati</taxon>
        <taxon>Pseudomonadota</taxon>
        <taxon>Gammaproteobacteria</taxon>
        <taxon>Chromatiales</taxon>
        <taxon>Chromatiaceae</taxon>
        <taxon>Marichromatium</taxon>
    </lineage>
</organism>
<dbReference type="GO" id="GO:0015833">
    <property type="term" value="P:peptide transport"/>
    <property type="evidence" value="ECO:0007669"/>
    <property type="project" value="TreeGrafter"/>
</dbReference>
<dbReference type="GO" id="GO:0030288">
    <property type="term" value="C:outer membrane-bounded periplasmic space"/>
    <property type="evidence" value="ECO:0007669"/>
    <property type="project" value="UniProtKB-ARBA"/>
</dbReference>
<dbReference type="GO" id="GO:1904680">
    <property type="term" value="F:peptide transmembrane transporter activity"/>
    <property type="evidence" value="ECO:0007669"/>
    <property type="project" value="TreeGrafter"/>
</dbReference>
<comment type="similarity">
    <text evidence="2">Belongs to the bacterial solute-binding protein 5 family.</text>
</comment>
<evidence type="ECO:0000256" key="2">
    <source>
        <dbReference type="ARBA" id="ARBA00005695"/>
    </source>
</evidence>
<dbReference type="RefSeq" id="WP_132229720.1">
    <property type="nucleotide sequence ID" value="NZ_NRRH01000011.1"/>
</dbReference>
<dbReference type="InterPro" id="IPR030678">
    <property type="entry name" value="Peptide/Ni-bd"/>
</dbReference>
<reference evidence="6 7" key="1">
    <citation type="submission" date="2019-03" db="EMBL/GenBank/DDBJ databases">
        <title>Genomic Encyclopedia of Type Strains, Phase IV (KMG-IV): sequencing the most valuable type-strain genomes for metagenomic binning, comparative biology and taxonomic classification.</title>
        <authorList>
            <person name="Goeker M."/>
        </authorList>
    </citation>
    <scope>NUCLEOTIDE SEQUENCE [LARGE SCALE GENOMIC DNA]</scope>
    <source>
        <strain evidence="6 7">DSM 203</strain>
    </source>
</reference>
<name>A0A4R4A973_MARGR</name>
<dbReference type="InterPro" id="IPR000914">
    <property type="entry name" value="SBP_5_dom"/>
</dbReference>
<dbReference type="CDD" id="cd00995">
    <property type="entry name" value="PBP2_NikA_DppA_OppA_like"/>
    <property type="match status" value="1"/>
</dbReference>
<dbReference type="Gene3D" id="3.40.190.10">
    <property type="entry name" value="Periplasmic binding protein-like II"/>
    <property type="match status" value="1"/>
</dbReference>
<protein>
    <submittedName>
        <fullName evidence="6">Peptide/nickel transport system substrate-binding protein</fullName>
    </submittedName>
</protein>
<dbReference type="Gene3D" id="3.10.105.10">
    <property type="entry name" value="Dipeptide-binding Protein, Domain 3"/>
    <property type="match status" value="1"/>
</dbReference>
<sequence length="501" mass="53387">MSGARSLALGAAAVLGGCARGAREDAVIRFAVARPPRNLDPRLATDATSERVNRLLYRTLVRLDAAARPVPGLARWEQLGATRYRFRLGEQGRLFSDGSRLTAHDVVATLASIRAPGSRSPHRAALAGIAALRARDDDTLELALHAPDTALPSRLVLAVLPAAAIARDHPFVTAPIGSGPLRLVERPGPDALLLERRADGQRIALVTVRDPSVRVMKLLRGEVDLLQGDLPPELVDHLARAPGIAVRAVPGANLSYLGFNLEDPRTGSLAVRRAIAQAIDRPLLIDTLLGGRARLAESILPPEHWAGRGDLAPWPHDPERARALLAGAGFGPGNPLRLTLKTSSDPFRLRLAGALQAQLAAAGIALAVQGHDWGTFFGDVKAGRFSLYALTWVGVRSPDIFRYALHSESLPPGGANRGRYRNASVDRLIATAARAPSLAAARAPYAALQAIVHAELALVPLWYEDQVAAQRATIRGYRPAGDGNYDGLAQVVRVPVAAEEE</sequence>
<feature type="domain" description="Solute-binding protein family 5" evidence="5">
    <location>
        <begin position="69"/>
        <end position="398"/>
    </location>
</feature>
<dbReference type="Pfam" id="PF00496">
    <property type="entry name" value="SBP_bac_5"/>
    <property type="match status" value="1"/>
</dbReference>
<dbReference type="Gene3D" id="3.90.76.10">
    <property type="entry name" value="Dipeptide-binding Protein, Domain 1"/>
    <property type="match status" value="1"/>
</dbReference>
<dbReference type="SUPFAM" id="SSF53850">
    <property type="entry name" value="Periplasmic binding protein-like II"/>
    <property type="match status" value="1"/>
</dbReference>
<evidence type="ECO:0000313" key="7">
    <source>
        <dbReference type="Proteomes" id="UP000295247"/>
    </source>
</evidence>
<dbReference type="PIRSF" id="PIRSF002741">
    <property type="entry name" value="MppA"/>
    <property type="match status" value="1"/>
</dbReference>
<evidence type="ECO:0000256" key="1">
    <source>
        <dbReference type="ARBA" id="ARBA00004196"/>
    </source>
</evidence>
<comment type="subcellular location">
    <subcellularLocation>
        <location evidence="1">Cell envelope</location>
    </subcellularLocation>
</comment>
<evidence type="ECO:0000313" key="6">
    <source>
        <dbReference type="EMBL" id="TCW35471.1"/>
    </source>
</evidence>
<gene>
    <name evidence="6" type="ORF">EDC29_10634</name>
</gene>
<dbReference type="AlphaFoldDB" id="A0A4R4A973"/>
<dbReference type="PROSITE" id="PS51257">
    <property type="entry name" value="PROKAR_LIPOPROTEIN"/>
    <property type="match status" value="1"/>
</dbReference>
<evidence type="ECO:0000256" key="3">
    <source>
        <dbReference type="ARBA" id="ARBA00022448"/>
    </source>
</evidence>
<dbReference type="EMBL" id="SMDC01000006">
    <property type="protein sequence ID" value="TCW35471.1"/>
    <property type="molecule type" value="Genomic_DNA"/>
</dbReference>
<keyword evidence="3" id="KW-0813">Transport</keyword>
<dbReference type="PANTHER" id="PTHR30290:SF10">
    <property type="entry name" value="PERIPLASMIC OLIGOPEPTIDE-BINDING PROTEIN-RELATED"/>
    <property type="match status" value="1"/>
</dbReference>
<keyword evidence="4" id="KW-0732">Signal</keyword>
<evidence type="ECO:0000256" key="4">
    <source>
        <dbReference type="ARBA" id="ARBA00022729"/>
    </source>
</evidence>
<dbReference type="GO" id="GO:0043190">
    <property type="term" value="C:ATP-binding cassette (ABC) transporter complex"/>
    <property type="evidence" value="ECO:0007669"/>
    <property type="project" value="InterPro"/>
</dbReference>
<proteinExistence type="inferred from homology"/>
<evidence type="ECO:0000259" key="5">
    <source>
        <dbReference type="Pfam" id="PF00496"/>
    </source>
</evidence>
<comment type="caution">
    <text evidence="6">The sequence shown here is derived from an EMBL/GenBank/DDBJ whole genome shotgun (WGS) entry which is preliminary data.</text>
</comment>
<dbReference type="Proteomes" id="UP000295247">
    <property type="component" value="Unassembled WGS sequence"/>
</dbReference>